<protein>
    <submittedName>
        <fullName evidence="1">Non-ribosomal peptide synthetase</fullName>
    </submittedName>
</protein>
<feature type="non-terminal residue" evidence="1">
    <location>
        <position position="76"/>
    </location>
</feature>
<proteinExistence type="predicted"/>
<dbReference type="Gene3D" id="3.30.559.10">
    <property type="entry name" value="Chloramphenicol acetyltransferase-like domain"/>
    <property type="match status" value="1"/>
</dbReference>
<dbReference type="SUPFAM" id="SSF52777">
    <property type="entry name" value="CoA-dependent acyltransferases"/>
    <property type="match status" value="1"/>
</dbReference>
<accession>A0ABD5DXH5</accession>
<organism evidence="1">
    <name type="scientific">Acinetobacter baumannii</name>
    <dbReference type="NCBI Taxonomy" id="470"/>
    <lineage>
        <taxon>Bacteria</taxon>
        <taxon>Pseudomonadati</taxon>
        <taxon>Pseudomonadota</taxon>
        <taxon>Gammaproteobacteria</taxon>
        <taxon>Moraxellales</taxon>
        <taxon>Moraxellaceae</taxon>
        <taxon>Acinetobacter</taxon>
        <taxon>Acinetobacter calcoaceticus/baumannii complex</taxon>
    </lineage>
</organism>
<feature type="non-terminal residue" evidence="1">
    <location>
        <position position="1"/>
    </location>
</feature>
<dbReference type="InterPro" id="IPR023213">
    <property type="entry name" value="CAT-like_dom_sf"/>
</dbReference>
<reference evidence="1" key="1">
    <citation type="submission" date="2019-07" db="EMBL/GenBank/DDBJ databases">
        <title>Biological characteristics of mucoid Acinetobacter baumannii from a general hospital in China.</title>
        <authorList>
            <person name="Hua X."/>
            <person name="Yu Y."/>
        </authorList>
    </citation>
    <scope>NUCLEOTIDE SEQUENCE</scope>
    <source>
        <strain evidence="1">N8</strain>
    </source>
</reference>
<dbReference type="EMBL" id="VMAF01001808">
    <property type="protein sequence ID" value="MDR8434781.1"/>
    <property type="molecule type" value="Genomic_DNA"/>
</dbReference>
<gene>
    <name evidence="1" type="ORF">FPK63_27470</name>
</gene>
<evidence type="ECO:0000313" key="1">
    <source>
        <dbReference type="EMBL" id="MDR8434781.1"/>
    </source>
</evidence>
<comment type="caution">
    <text evidence="1">The sequence shown here is derived from an EMBL/GenBank/DDBJ whole genome shotgun (WGS) entry which is preliminary data.</text>
</comment>
<name>A0ABD5DXH5_ACIBA</name>
<sequence length="76" mass="8647">LLDGLSMQILLAELEHGYRYPQQLLPPLPVTFRDYLQQPSLQSPNPDSLAWWQAQLDDIPPAPALPLRCLPQEVET</sequence>
<dbReference type="AlphaFoldDB" id="A0ABD5DXH5"/>